<feature type="region of interest" description="Disordered" evidence="4">
    <location>
        <begin position="684"/>
        <end position="738"/>
    </location>
</feature>
<dbReference type="SUPFAM" id="SSF48371">
    <property type="entry name" value="ARM repeat"/>
    <property type="match status" value="1"/>
</dbReference>
<dbReference type="GO" id="GO:0030691">
    <property type="term" value="C:Noc2p-Noc3p complex"/>
    <property type="evidence" value="ECO:0007669"/>
    <property type="project" value="TreeGrafter"/>
</dbReference>
<feature type="compositionally biased region" description="Acidic residues" evidence="4">
    <location>
        <begin position="709"/>
        <end position="738"/>
    </location>
</feature>
<feature type="compositionally biased region" description="Basic residues" evidence="4">
    <location>
        <begin position="1"/>
        <end position="12"/>
    </location>
</feature>
<dbReference type="GO" id="GO:0005654">
    <property type="term" value="C:nucleoplasm"/>
    <property type="evidence" value="ECO:0007669"/>
    <property type="project" value="TreeGrafter"/>
</dbReference>
<dbReference type="Proteomes" id="UP000054845">
    <property type="component" value="Unassembled WGS sequence"/>
</dbReference>
<comment type="subcellular location">
    <subcellularLocation>
        <location evidence="1">Nucleus</location>
    </subcellularLocation>
</comment>
<dbReference type="GO" id="GO:0005730">
    <property type="term" value="C:nucleolus"/>
    <property type="evidence" value="ECO:0007669"/>
    <property type="project" value="TreeGrafter"/>
</dbReference>
<organism evidence="5 6">
    <name type="scientific">Ceraceosorus bombacis</name>
    <dbReference type="NCBI Taxonomy" id="401625"/>
    <lineage>
        <taxon>Eukaryota</taxon>
        <taxon>Fungi</taxon>
        <taxon>Dikarya</taxon>
        <taxon>Basidiomycota</taxon>
        <taxon>Ustilaginomycotina</taxon>
        <taxon>Exobasidiomycetes</taxon>
        <taxon>Ceraceosorales</taxon>
        <taxon>Ceraceosoraceae</taxon>
        <taxon>Ceraceosorus</taxon>
    </lineage>
</organism>
<reference evidence="5 6" key="1">
    <citation type="submission" date="2014-09" db="EMBL/GenBank/DDBJ databases">
        <authorList>
            <person name="Magalhaes I.L.F."/>
            <person name="Oliveira U."/>
            <person name="Santos F.R."/>
            <person name="Vidigal T.H.D.A."/>
            <person name="Brescovit A.D."/>
            <person name="Santos A.J."/>
        </authorList>
    </citation>
    <scope>NUCLEOTIDE SEQUENCE [LARGE SCALE GENOMIC DNA]</scope>
</reference>
<dbReference type="OrthoDB" id="10266662at2759"/>
<evidence type="ECO:0000256" key="4">
    <source>
        <dbReference type="SAM" id="MobiDB-lite"/>
    </source>
</evidence>
<sequence>MAKQAKRTKKFIKNNLTDTIKSRRDRSKKKAVIERSKQAKAIRSGRASSSSKRSDRADQDEDVPRTNKKSDQRVMGVEEFLGGGFEQGLNADEDEEAAGSMDSDEQGDDEDVEEEDDDLEDLEDGAEDEELDEVAHAKQIQALAKSDPTFYKYLQENDQDLLEFGGAGMTGAGGEDDDDEGADSDDERVTAKFKGKSKAASDDEGPVVVTPALLRSWQESMIQQHSLRALRRLLLAFRAAAHMSEPESEEQASAYIVTSAKAFNKIILTALKYMPMVLAHHAPYKEVPLANGAGHKYKLPTGNKKFSQLQKPIQSFFTNVHKLLKTLTDHDTLYAVVADSSKAIPWLLSNPKATREHLKHLFDLWTSSADRVRIAAFFSIRQIAAASNDKMLDFCLRGTYQSFVRSTRNTTIHTLGAINLMKNSATELFALDQRAGYQHAFGFIRQLAIHLRGALKTRTQESYKAVLNWQYLHCLDFWSLILAAACDMQQGKGDEMQPLIYPLVQVTSGVLKLIPTSRYFPMRLHLVNSMLRLCRRTGVYIPLAPPLLEVFDAAEFHRKDKPSTLLPLNFEVTLRAPQGYVRTRVFADAIADETCAVLLEYLATQSRSIAFPELVIPIRTQLRRTLKGCRSPKLSSNLKNILHKMTLNSQWIEKKRRNIDFAPKDRRQVLSFLKNETQESPLESAARLQRKVREQQKQLLQTSEMAQADGDEDEDEEIEDESEDEDEEEEEEEEMEVD</sequence>
<keyword evidence="6" id="KW-1185">Reference proteome</keyword>
<protein>
    <recommendedName>
        <fullName evidence="7">Noc2-domain-containing protein</fullName>
    </recommendedName>
</protein>
<evidence type="ECO:0000256" key="2">
    <source>
        <dbReference type="ARBA" id="ARBA00005907"/>
    </source>
</evidence>
<evidence type="ECO:0008006" key="7">
    <source>
        <dbReference type="Google" id="ProtNLM"/>
    </source>
</evidence>
<feature type="region of interest" description="Disordered" evidence="4">
    <location>
        <begin position="164"/>
        <end position="188"/>
    </location>
</feature>
<name>A0A0P1BPG0_9BASI</name>
<keyword evidence="3" id="KW-0539">Nucleus</keyword>
<dbReference type="PANTHER" id="PTHR12687">
    <property type="entry name" value="NUCLEOLAR COMPLEX 2 AND RAD4-RELATED"/>
    <property type="match status" value="1"/>
</dbReference>
<feature type="compositionally biased region" description="Basic and acidic residues" evidence="4">
    <location>
        <begin position="52"/>
        <end position="72"/>
    </location>
</feature>
<dbReference type="GO" id="GO:0030690">
    <property type="term" value="C:Noc1p-Noc2p complex"/>
    <property type="evidence" value="ECO:0007669"/>
    <property type="project" value="TreeGrafter"/>
</dbReference>
<evidence type="ECO:0000256" key="3">
    <source>
        <dbReference type="ARBA" id="ARBA00023242"/>
    </source>
</evidence>
<evidence type="ECO:0000313" key="6">
    <source>
        <dbReference type="Proteomes" id="UP000054845"/>
    </source>
</evidence>
<dbReference type="Pfam" id="PF03715">
    <property type="entry name" value="Noc2"/>
    <property type="match status" value="1"/>
</dbReference>
<dbReference type="GO" id="GO:0042273">
    <property type="term" value="P:ribosomal large subunit biogenesis"/>
    <property type="evidence" value="ECO:0007669"/>
    <property type="project" value="TreeGrafter"/>
</dbReference>
<dbReference type="AlphaFoldDB" id="A0A0P1BPG0"/>
<feature type="compositionally biased region" description="Acidic residues" evidence="4">
    <location>
        <begin position="174"/>
        <end position="186"/>
    </location>
</feature>
<proteinExistence type="inferred from homology"/>
<dbReference type="EMBL" id="CCYA01000276">
    <property type="protein sequence ID" value="CEH18745.1"/>
    <property type="molecule type" value="Genomic_DNA"/>
</dbReference>
<comment type="similarity">
    <text evidence="2">Belongs to the NOC2 family.</text>
</comment>
<feature type="region of interest" description="Disordered" evidence="4">
    <location>
        <begin position="1"/>
        <end position="133"/>
    </location>
</feature>
<dbReference type="STRING" id="401625.A0A0P1BPG0"/>
<feature type="compositionally biased region" description="Acidic residues" evidence="4">
    <location>
        <begin position="91"/>
        <end position="132"/>
    </location>
</feature>
<accession>A0A0P1BPG0</accession>
<evidence type="ECO:0000313" key="5">
    <source>
        <dbReference type="EMBL" id="CEH18745.1"/>
    </source>
</evidence>
<dbReference type="InterPro" id="IPR005343">
    <property type="entry name" value="Noc2"/>
</dbReference>
<dbReference type="InterPro" id="IPR016024">
    <property type="entry name" value="ARM-type_fold"/>
</dbReference>
<dbReference type="PANTHER" id="PTHR12687:SF4">
    <property type="entry name" value="NUCLEOLAR COMPLEX PROTEIN 2 HOMOLOG"/>
    <property type="match status" value="1"/>
</dbReference>
<feature type="compositionally biased region" description="Low complexity" evidence="4">
    <location>
        <begin position="39"/>
        <end position="51"/>
    </location>
</feature>
<evidence type="ECO:0000256" key="1">
    <source>
        <dbReference type="ARBA" id="ARBA00004123"/>
    </source>
</evidence>